<organism evidence="1">
    <name type="scientific">Arundo donax</name>
    <name type="common">Giant reed</name>
    <name type="synonym">Donax arundinaceus</name>
    <dbReference type="NCBI Taxonomy" id="35708"/>
    <lineage>
        <taxon>Eukaryota</taxon>
        <taxon>Viridiplantae</taxon>
        <taxon>Streptophyta</taxon>
        <taxon>Embryophyta</taxon>
        <taxon>Tracheophyta</taxon>
        <taxon>Spermatophyta</taxon>
        <taxon>Magnoliopsida</taxon>
        <taxon>Liliopsida</taxon>
        <taxon>Poales</taxon>
        <taxon>Poaceae</taxon>
        <taxon>PACMAD clade</taxon>
        <taxon>Arundinoideae</taxon>
        <taxon>Arundineae</taxon>
        <taxon>Arundo</taxon>
    </lineage>
</organism>
<evidence type="ECO:0000313" key="1">
    <source>
        <dbReference type="EMBL" id="JAE25727.1"/>
    </source>
</evidence>
<reference evidence="1" key="1">
    <citation type="submission" date="2014-09" db="EMBL/GenBank/DDBJ databases">
        <authorList>
            <person name="Magalhaes I.L.F."/>
            <person name="Oliveira U."/>
            <person name="Santos F.R."/>
            <person name="Vidigal T.H.D.A."/>
            <person name="Brescovit A.D."/>
            <person name="Santos A.J."/>
        </authorList>
    </citation>
    <scope>NUCLEOTIDE SEQUENCE</scope>
    <source>
        <tissue evidence="1">Shoot tissue taken approximately 20 cm above the soil surface</tissue>
    </source>
</reference>
<sequence>MKKQLNCVTNLSGSKTHLMFNSLLQYVNLST</sequence>
<dbReference type="AlphaFoldDB" id="A0A0A9GMM0"/>
<reference evidence="1" key="2">
    <citation type="journal article" date="2015" name="Data Brief">
        <title>Shoot transcriptome of the giant reed, Arundo donax.</title>
        <authorList>
            <person name="Barrero R.A."/>
            <person name="Guerrero F.D."/>
            <person name="Moolhuijzen P."/>
            <person name="Goolsby J.A."/>
            <person name="Tidwell J."/>
            <person name="Bellgard S.E."/>
            <person name="Bellgard M.I."/>
        </authorList>
    </citation>
    <scope>NUCLEOTIDE SEQUENCE</scope>
    <source>
        <tissue evidence="1">Shoot tissue taken approximately 20 cm above the soil surface</tissue>
    </source>
</reference>
<dbReference type="EMBL" id="GBRH01172169">
    <property type="protein sequence ID" value="JAE25727.1"/>
    <property type="molecule type" value="Transcribed_RNA"/>
</dbReference>
<name>A0A0A9GMM0_ARUDO</name>
<protein>
    <submittedName>
        <fullName evidence="1">Uncharacterized protein</fullName>
    </submittedName>
</protein>
<accession>A0A0A9GMM0</accession>
<proteinExistence type="predicted"/>